<feature type="chain" id="PRO_5004975745" description="Prolyl 4-hydroxylase alpha subunit Fe(2+) 2OG dioxygenase domain-containing protein" evidence="1">
    <location>
        <begin position="20"/>
        <end position="463"/>
    </location>
</feature>
<dbReference type="OrthoDB" id="194358at2759"/>
<keyword evidence="3" id="KW-1185">Reference proteome</keyword>
<organism evidence="2 3">
    <name type="scientific">Reticulomyxa filosa</name>
    <dbReference type="NCBI Taxonomy" id="46433"/>
    <lineage>
        <taxon>Eukaryota</taxon>
        <taxon>Sar</taxon>
        <taxon>Rhizaria</taxon>
        <taxon>Retaria</taxon>
        <taxon>Foraminifera</taxon>
        <taxon>Monothalamids</taxon>
        <taxon>Reticulomyxidae</taxon>
        <taxon>Reticulomyxa</taxon>
    </lineage>
</organism>
<accession>X6NPN2</accession>
<evidence type="ECO:0000313" key="3">
    <source>
        <dbReference type="Proteomes" id="UP000023152"/>
    </source>
</evidence>
<name>X6NPN2_RETFI</name>
<sequence>MFSQLIIVVFSCIVLLNIASDERLNTCSGSSEFESRVVSVERLSTLLNYISPQHTNTKNLLLLLYHDQCAEDKNNTYFTGSEMHFGLSSIELLTIAIDSLQNKDNTNIVRDWHLQLFDQQSGQCSFFLFLRAKKSTYTNVSTQVRQDTSIVCVNPECRDIRTFGNWVKKIIATVRHITYDFDERVTNEIIQPNRTLFERRVYIGEIFLWRDFDHPDKPLIDFYLVDGATSSYRITMRNSSAHLQNGLAEMSTKEWQRVRLSKIFVQSQLMPKFTQTGFAIQSFTNVQFFERLQTYYIENRVNDKMTFNESLRGVVFNQEESPMTIVHLTEQLEVELWHEMESVMKSWLNTRELEITSIYGVREYHRNARIEYHVDMCQSLIFGAIINIAQNYTEQDYENAKHEIWPLMIWDNLGIEHRINMKPGDIVLYESASRPHARYLPMNGEYYANIFIHFQPIGWKCPF</sequence>
<dbReference type="AlphaFoldDB" id="X6NPN2"/>
<evidence type="ECO:0000256" key="1">
    <source>
        <dbReference type="SAM" id="SignalP"/>
    </source>
</evidence>
<reference evidence="2 3" key="1">
    <citation type="journal article" date="2013" name="Curr. Biol.">
        <title>The Genome of the Foraminiferan Reticulomyxa filosa.</title>
        <authorList>
            <person name="Glockner G."/>
            <person name="Hulsmann N."/>
            <person name="Schleicher M."/>
            <person name="Noegel A.A."/>
            <person name="Eichinger L."/>
            <person name="Gallinger C."/>
            <person name="Pawlowski J."/>
            <person name="Sierra R."/>
            <person name="Euteneuer U."/>
            <person name="Pillet L."/>
            <person name="Moustafa A."/>
            <person name="Platzer M."/>
            <person name="Groth M."/>
            <person name="Szafranski K."/>
            <person name="Schliwa M."/>
        </authorList>
    </citation>
    <scope>NUCLEOTIDE SEQUENCE [LARGE SCALE GENOMIC DNA]</scope>
</reference>
<protein>
    <recommendedName>
        <fullName evidence="4">Prolyl 4-hydroxylase alpha subunit Fe(2+) 2OG dioxygenase domain-containing protein</fullName>
    </recommendedName>
</protein>
<gene>
    <name evidence="2" type="ORF">RFI_09169</name>
</gene>
<evidence type="ECO:0008006" key="4">
    <source>
        <dbReference type="Google" id="ProtNLM"/>
    </source>
</evidence>
<comment type="caution">
    <text evidence="2">The sequence shown here is derived from an EMBL/GenBank/DDBJ whole genome shotgun (WGS) entry which is preliminary data.</text>
</comment>
<proteinExistence type="predicted"/>
<evidence type="ECO:0000313" key="2">
    <source>
        <dbReference type="EMBL" id="ETO27956.1"/>
    </source>
</evidence>
<feature type="signal peptide" evidence="1">
    <location>
        <begin position="1"/>
        <end position="19"/>
    </location>
</feature>
<dbReference type="EMBL" id="ASPP01006947">
    <property type="protein sequence ID" value="ETO27956.1"/>
    <property type="molecule type" value="Genomic_DNA"/>
</dbReference>
<keyword evidence="1" id="KW-0732">Signal</keyword>
<dbReference type="Proteomes" id="UP000023152">
    <property type="component" value="Unassembled WGS sequence"/>
</dbReference>